<sequence>MQLSQTNIADFLSFVPDADTAEAALFLQRAGSVSEAVDQYYENPQRYSSRALSGISTSMSVSVSHRAQSATGNHPLPIALSPTYPPSYSLAMRSPPASTASQTSPRQSIATMSSESSHRPHTNALIEASKVRARDEPEMQKMLHSAQLSGRVFNPEVEPEHETTDLCDCPVHTYWKRKIERLDTHETWSKAVVYPGEKPYHEFTHLRFFNNNPYSDVMSSYAPNGSALYGIPRPDPQFHARFVEQTIALNTSLNIKAQAAVQAMEPSFNVWELEQLESLVSNMSHSRRLSTEGDGNVERPSTRSSIRKVLSVKTSDERTAVKIKKKFAGSFELRAEIMKEENGRWQYDTDRQIVAAYQEKVGIAQQVAEFRTHKPRQYIHLLRAGYFEPIPVAWQGQACSPLGFTIDSAAGWRGITPAWRGYTNNAEERLYWVLNHRAGGGDMVKPTLLRGFEIASARMASAEEPNPRYHTPDDICHGNQSRAYTKQVKAPFILGYTPKKPADETIIMLDASGSMDHVPVRPDFDKYLVTGFSKSNQPKNKDIARVIVRRFIEALGKYENNGHGYKLTTFSTDAEYIDVIHSWTLNEAWREIKFKGRARVMAGWHKIKELHFQKYSATATYHPVHGWQAGPETPTVRLLLILDGEASDMDEFELELLGVSWAYITIFLIGVDGCLHHHRHASRLQRMCDHNPRVSFVDAQGNIPERMVTHELLKRHLGRDLTISQFEELEQTSVELPSPLQPQHQRNRSSQTTLEHLPVELPSPEETTLWQREQLSPQRRGLFELPAQQAPVELPTFEDSVTVARRSTQRPPIPQPPAPLRQPPVPPPLQYGPLDPPPPYLETA</sequence>
<name>A0A9W9PXB6_9EURO</name>
<protein>
    <recommendedName>
        <fullName evidence="4">VWFA domain-containing protein</fullName>
    </recommendedName>
</protein>
<dbReference type="InterPro" id="IPR036465">
    <property type="entry name" value="vWFA_dom_sf"/>
</dbReference>
<evidence type="ECO:0008006" key="4">
    <source>
        <dbReference type="Google" id="ProtNLM"/>
    </source>
</evidence>
<organism evidence="2 3">
    <name type="scientific">Penicillium atrosanguineum</name>
    <dbReference type="NCBI Taxonomy" id="1132637"/>
    <lineage>
        <taxon>Eukaryota</taxon>
        <taxon>Fungi</taxon>
        <taxon>Dikarya</taxon>
        <taxon>Ascomycota</taxon>
        <taxon>Pezizomycotina</taxon>
        <taxon>Eurotiomycetes</taxon>
        <taxon>Eurotiomycetidae</taxon>
        <taxon>Eurotiales</taxon>
        <taxon>Aspergillaceae</taxon>
        <taxon>Penicillium</taxon>
    </lineage>
</organism>
<feature type="region of interest" description="Disordered" evidence="1">
    <location>
        <begin position="790"/>
        <end position="844"/>
    </location>
</feature>
<feature type="compositionally biased region" description="Polar residues" evidence="1">
    <location>
        <begin position="106"/>
        <end position="115"/>
    </location>
</feature>
<gene>
    <name evidence="2" type="ORF">N7476_006222</name>
</gene>
<reference evidence="2" key="2">
    <citation type="journal article" date="2023" name="IMA Fungus">
        <title>Comparative genomic study of the Penicillium genus elucidates a diverse pangenome and 15 lateral gene transfer events.</title>
        <authorList>
            <person name="Petersen C."/>
            <person name="Sorensen T."/>
            <person name="Nielsen M.R."/>
            <person name="Sondergaard T.E."/>
            <person name="Sorensen J.L."/>
            <person name="Fitzpatrick D.A."/>
            <person name="Frisvad J.C."/>
            <person name="Nielsen K.L."/>
        </authorList>
    </citation>
    <scope>NUCLEOTIDE SEQUENCE</scope>
    <source>
        <strain evidence="2">IBT 21472</strain>
    </source>
</reference>
<accession>A0A9W9PXB6</accession>
<evidence type="ECO:0000256" key="1">
    <source>
        <dbReference type="SAM" id="MobiDB-lite"/>
    </source>
</evidence>
<feature type="compositionally biased region" description="Pro residues" evidence="1">
    <location>
        <begin position="811"/>
        <end position="844"/>
    </location>
</feature>
<dbReference type="AlphaFoldDB" id="A0A9W9PXB6"/>
<dbReference type="SUPFAM" id="SSF53300">
    <property type="entry name" value="vWA-like"/>
    <property type="match status" value="1"/>
</dbReference>
<feature type="region of interest" description="Disordered" evidence="1">
    <location>
        <begin position="734"/>
        <end position="766"/>
    </location>
</feature>
<dbReference type="EMBL" id="JAPZBO010000005">
    <property type="protein sequence ID" value="KAJ5315915.1"/>
    <property type="molecule type" value="Genomic_DNA"/>
</dbReference>
<feature type="compositionally biased region" description="Polar residues" evidence="1">
    <location>
        <begin position="734"/>
        <end position="754"/>
    </location>
</feature>
<proteinExistence type="predicted"/>
<evidence type="ECO:0000313" key="3">
    <source>
        <dbReference type="Proteomes" id="UP001147746"/>
    </source>
</evidence>
<dbReference type="Proteomes" id="UP001147746">
    <property type="component" value="Unassembled WGS sequence"/>
</dbReference>
<evidence type="ECO:0000313" key="2">
    <source>
        <dbReference type="EMBL" id="KAJ5315915.1"/>
    </source>
</evidence>
<keyword evidence="3" id="KW-1185">Reference proteome</keyword>
<reference evidence="2" key="1">
    <citation type="submission" date="2022-12" db="EMBL/GenBank/DDBJ databases">
        <authorList>
            <person name="Petersen C."/>
        </authorList>
    </citation>
    <scope>NUCLEOTIDE SEQUENCE</scope>
    <source>
        <strain evidence="2">IBT 21472</strain>
    </source>
</reference>
<feature type="compositionally biased region" description="Low complexity" evidence="1">
    <location>
        <begin position="94"/>
        <end position="105"/>
    </location>
</feature>
<comment type="caution">
    <text evidence="2">The sequence shown here is derived from an EMBL/GenBank/DDBJ whole genome shotgun (WGS) entry which is preliminary data.</text>
</comment>
<feature type="region of interest" description="Disordered" evidence="1">
    <location>
        <begin position="87"/>
        <end position="123"/>
    </location>
</feature>